<reference evidence="1" key="1">
    <citation type="submission" date="2025-08" db="UniProtKB">
        <authorList>
            <consortium name="Ensembl"/>
        </authorList>
    </citation>
    <scope>IDENTIFICATION</scope>
</reference>
<dbReference type="GO" id="GO:0007283">
    <property type="term" value="P:spermatogenesis"/>
    <property type="evidence" value="ECO:0007669"/>
    <property type="project" value="TreeGrafter"/>
</dbReference>
<accession>A0A8C3RPV6</accession>
<dbReference type="Proteomes" id="UP000694403">
    <property type="component" value="Unplaced"/>
</dbReference>
<proteinExistence type="predicted"/>
<dbReference type="PANTHER" id="PTHR35543:SF1">
    <property type="entry name" value="INTRAFLAGELLAR TRANSPORT-ASSOCIATED PROTEIN"/>
    <property type="match status" value="1"/>
</dbReference>
<dbReference type="GO" id="GO:0120160">
    <property type="term" value="F:intraciliary transport particle A binding"/>
    <property type="evidence" value="ECO:0007669"/>
    <property type="project" value="TreeGrafter"/>
</dbReference>
<dbReference type="PANTHER" id="PTHR35543">
    <property type="entry name" value="PROTEIN C11ORF74"/>
    <property type="match status" value="1"/>
</dbReference>
<dbReference type="Pfam" id="PF17722">
    <property type="entry name" value="IFTAP"/>
    <property type="match status" value="2"/>
</dbReference>
<dbReference type="GO" id="GO:0007340">
    <property type="term" value="P:acrosome reaction"/>
    <property type="evidence" value="ECO:0007669"/>
    <property type="project" value="TreeGrafter"/>
</dbReference>
<reference evidence="1" key="2">
    <citation type="submission" date="2025-09" db="UniProtKB">
        <authorList>
            <consortium name="Ensembl"/>
        </authorList>
    </citation>
    <scope>IDENTIFICATION</scope>
</reference>
<protein>
    <submittedName>
        <fullName evidence="1">Intraflagellar transport associated protein</fullName>
    </submittedName>
</protein>
<name>A0A8C3RPV6_CHESE</name>
<evidence type="ECO:0000313" key="2">
    <source>
        <dbReference type="Proteomes" id="UP000694403"/>
    </source>
</evidence>
<keyword evidence="2" id="KW-1185">Reference proteome</keyword>
<evidence type="ECO:0000313" key="1">
    <source>
        <dbReference type="Ensembl" id="ENSCSRP00000002015.1"/>
    </source>
</evidence>
<dbReference type="AlphaFoldDB" id="A0A8C3RPV6"/>
<dbReference type="Ensembl" id="ENSCSRT00000002075.1">
    <property type="protein sequence ID" value="ENSCSRP00000002015.1"/>
    <property type="gene ID" value="ENSCSRG00000001558.1"/>
</dbReference>
<organism evidence="1 2">
    <name type="scientific">Chelydra serpentina</name>
    <name type="common">Snapping turtle</name>
    <name type="synonym">Testudo serpentina</name>
    <dbReference type="NCBI Taxonomy" id="8475"/>
    <lineage>
        <taxon>Eukaryota</taxon>
        <taxon>Metazoa</taxon>
        <taxon>Chordata</taxon>
        <taxon>Craniata</taxon>
        <taxon>Vertebrata</taxon>
        <taxon>Euteleostomi</taxon>
        <taxon>Archelosauria</taxon>
        <taxon>Testudinata</taxon>
        <taxon>Testudines</taxon>
        <taxon>Cryptodira</taxon>
        <taxon>Durocryptodira</taxon>
        <taxon>Americhelydia</taxon>
        <taxon>Chelydroidea</taxon>
        <taxon>Chelydridae</taxon>
        <taxon>Chelydra</taxon>
    </lineage>
</organism>
<dbReference type="GO" id="GO:0097731">
    <property type="term" value="C:9+0 non-motile cilium"/>
    <property type="evidence" value="ECO:0007669"/>
    <property type="project" value="TreeGrafter"/>
</dbReference>
<sequence length="201" mass="22556">MPQPSNNSILDQFINSQEQTYEEFLSTFTYLWKGMSASRVSHNKLHRKRKRESLNVICILIMMAEGWKVGCSNQGDLSLARRVKVRFASVLFKVGIISRTHLISVSCIYLQILLLGVGKVSGNTVFASTIILREGRTLAAPSNKFFSLCGDEVQLLSLDEEFDYDNVALTPKFSAAEMKAIINLSEQKKVRIGLKSPGYED</sequence>
<dbReference type="InterPro" id="IPR040028">
    <property type="entry name" value="IFTAP"/>
</dbReference>
<dbReference type="GO" id="GO:0005829">
    <property type="term" value="C:cytosol"/>
    <property type="evidence" value="ECO:0007669"/>
    <property type="project" value="TreeGrafter"/>
</dbReference>